<dbReference type="STRING" id="637679.GCA_001550055_02855"/>
<feature type="transmembrane region" description="Helical" evidence="2">
    <location>
        <begin position="47"/>
        <end position="64"/>
    </location>
</feature>
<feature type="transmembrane region" description="Helical" evidence="2">
    <location>
        <begin position="108"/>
        <end position="130"/>
    </location>
</feature>
<dbReference type="InterPro" id="IPR032710">
    <property type="entry name" value="NTF2-like_dom_sf"/>
</dbReference>
<evidence type="ECO:0000313" key="6">
    <source>
        <dbReference type="Proteomes" id="UP000183685"/>
    </source>
</evidence>
<evidence type="ECO:0000256" key="2">
    <source>
        <dbReference type="SAM" id="Phobius"/>
    </source>
</evidence>
<dbReference type="AlphaFoldDB" id="A0A1G6WKG7"/>
<dbReference type="InterPro" id="IPR027843">
    <property type="entry name" value="DUF4440"/>
</dbReference>
<protein>
    <submittedName>
        <fullName evidence="5">Uncharacterized membrane protein</fullName>
    </submittedName>
</protein>
<dbReference type="SUPFAM" id="SSF54427">
    <property type="entry name" value="NTF2-like"/>
    <property type="match status" value="1"/>
</dbReference>
<keyword evidence="6" id="KW-1185">Reference proteome</keyword>
<feature type="domain" description="DUF4440" evidence="4">
    <location>
        <begin position="209"/>
        <end position="316"/>
    </location>
</feature>
<name>A0A1G6WKG7_9PROT</name>
<evidence type="ECO:0000259" key="4">
    <source>
        <dbReference type="Pfam" id="PF14534"/>
    </source>
</evidence>
<proteinExistence type="predicted"/>
<keyword evidence="2" id="KW-0812">Transmembrane</keyword>
<feature type="transmembrane region" description="Helical" evidence="2">
    <location>
        <begin position="12"/>
        <end position="35"/>
    </location>
</feature>
<evidence type="ECO:0000259" key="3">
    <source>
        <dbReference type="Pfam" id="PF09990"/>
    </source>
</evidence>
<organism evidence="5 6">
    <name type="scientific">Kordiimonas lacus</name>
    <dbReference type="NCBI Taxonomy" id="637679"/>
    <lineage>
        <taxon>Bacteria</taxon>
        <taxon>Pseudomonadati</taxon>
        <taxon>Pseudomonadota</taxon>
        <taxon>Alphaproteobacteria</taxon>
        <taxon>Kordiimonadales</taxon>
        <taxon>Kordiimonadaceae</taxon>
        <taxon>Kordiimonas</taxon>
    </lineage>
</organism>
<keyword evidence="2" id="KW-1133">Transmembrane helix</keyword>
<feature type="transmembrane region" description="Helical" evidence="2">
    <location>
        <begin position="84"/>
        <end position="101"/>
    </location>
</feature>
<dbReference type="Pfam" id="PF14534">
    <property type="entry name" value="DUF4440"/>
    <property type="match status" value="1"/>
</dbReference>
<feature type="domain" description="DUF2231" evidence="3">
    <location>
        <begin position="10"/>
        <end position="140"/>
    </location>
</feature>
<reference evidence="5 6" key="1">
    <citation type="submission" date="2016-10" db="EMBL/GenBank/DDBJ databases">
        <authorList>
            <person name="de Groot N.N."/>
        </authorList>
    </citation>
    <scope>NUCLEOTIDE SEQUENCE [LARGE SCALE GENOMIC DNA]</scope>
    <source>
        <strain evidence="5 6">CGMCC 1.9109</strain>
    </source>
</reference>
<sequence>MNDLIIPNWHPLLVHFTIALVVTSSVFFVLSKIVAGKADTFALVGRWTLWSAAVVTILTLLAGWQAYNSVEHDDVAHTVMKTHRFWALITAGALFGLALWCRRAKEVSVLLVAGSLVVTGLVGITGYLGAELVYRHGLGVMRLPDSSGAGHSHADGGDHDHGEATAENEAHEHVDHDHGAVPPEGEAHDHADHDHSGVAEATVPIDPAAISDAFLAALQSGDEQVVDKLLADDVLIIEGGHAQSSKAAYMAGHMKSDMKFVPHMTFEILSRETGQSGDRAWIVTFSRSVGTYNGKDYDNNGREFMLLRREGEDWKIALIDWAEK</sequence>
<evidence type="ECO:0000313" key="5">
    <source>
        <dbReference type="EMBL" id="SDD66291.1"/>
    </source>
</evidence>
<evidence type="ECO:0000256" key="1">
    <source>
        <dbReference type="SAM" id="MobiDB-lite"/>
    </source>
</evidence>
<dbReference type="Proteomes" id="UP000183685">
    <property type="component" value="Unassembled WGS sequence"/>
</dbReference>
<accession>A0A1G6WKG7</accession>
<dbReference type="InterPro" id="IPR019251">
    <property type="entry name" value="DUF2231_TM"/>
</dbReference>
<dbReference type="EMBL" id="FNAK01000002">
    <property type="protein sequence ID" value="SDD66291.1"/>
    <property type="molecule type" value="Genomic_DNA"/>
</dbReference>
<feature type="region of interest" description="Disordered" evidence="1">
    <location>
        <begin position="168"/>
        <end position="196"/>
    </location>
</feature>
<keyword evidence="2" id="KW-0472">Membrane</keyword>
<dbReference type="Gene3D" id="3.10.450.50">
    <property type="match status" value="1"/>
</dbReference>
<dbReference type="Pfam" id="PF09990">
    <property type="entry name" value="DUF2231"/>
    <property type="match status" value="1"/>
</dbReference>
<gene>
    <name evidence="5" type="ORF">SAMN04488071_1139</name>
</gene>
<dbReference type="RefSeq" id="WP_068306268.1">
    <property type="nucleotide sequence ID" value="NZ_FNAK01000002.1"/>
</dbReference>